<organism evidence="5 6">
    <name type="scientific">Paenibacillus mendelii</name>
    <dbReference type="NCBI Taxonomy" id="206163"/>
    <lineage>
        <taxon>Bacteria</taxon>
        <taxon>Bacillati</taxon>
        <taxon>Bacillota</taxon>
        <taxon>Bacilli</taxon>
        <taxon>Bacillales</taxon>
        <taxon>Paenibacillaceae</taxon>
        <taxon>Paenibacillus</taxon>
    </lineage>
</organism>
<dbReference type="InterPro" id="IPR018060">
    <property type="entry name" value="HTH_AraC"/>
</dbReference>
<evidence type="ECO:0000256" key="3">
    <source>
        <dbReference type="ARBA" id="ARBA00023163"/>
    </source>
</evidence>
<reference evidence="5 6" key="1">
    <citation type="submission" date="2024-09" db="EMBL/GenBank/DDBJ databases">
        <authorList>
            <person name="Sun Q."/>
            <person name="Mori K."/>
        </authorList>
    </citation>
    <scope>NUCLEOTIDE SEQUENCE [LARGE SCALE GENOMIC DNA]</scope>
    <source>
        <strain evidence="5 6">CCM 4839</strain>
    </source>
</reference>
<dbReference type="PROSITE" id="PS01124">
    <property type="entry name" value="HTH_ARAC_FAMILY_2"/>
    <property type="match status" value="1"/>
</dbReference>
<dbReference type="PANTHER" id="PTHR43280">
    <property type="entry name" value="ARAC-FAMILY TRANSCRIPTIONAL REGULATOR"/>
    <property type="match status" value="1"/>
</dbReference>
<gene>
    <name evidence="5" type="ORF">ACFFJ8_02665</name>
</gene>
<sequence>MTRNFRDVGTDMDTSLRAEAIPPFVVSDSESGSVVYPPGGSFGPRVQLQLQLVMLHIGSMTVKIDDVKHSVPPGHVALLLPGHQEHFTFDEKQETWHRWIDVTTEPLCEQAQQYFERLPTFIPLSNRMNQLTDLMLAVQKSDDSDIYGNVGAALGRSAILLFLTECIHMSTERRKHPAVMIAKEEIHQRYGESINLKMISSMTNNTPEHLIRLFRRDEGMTPTQYLWRYRLSQGLDLLRGTGLSIGEIADQVGFKTSYHFSRTIKLYTGRTPSEIRKESWRTL</sequence>
<keyword evidence="3" id="KW-0804">Transcription</keyword>
<proteinExistence type="predicted"/>
<dbReference type="PANTHER" id="PTHR43280:SF28">
    <property type="entry name" value="HTH-TYPE TRANSCRIPTIONAL ACTIVATOR RHAS"/>
    <property type="match status" value="1"/>
</dbReference>
<protein>
    <submittedName>
        <fullName evidence="5">Helix-turn-helix transcriptional regulator</fullName>
    </submittedName>
</protein>
<dbReference type="Pfam" id="PF02311">
    <property type="entry name" value="AraC_binding"/>
    <property type="match status" value="1"/>
</dbReference>
<keyword evidence="1" id="KW-0805">Transcription regulation</keyword>
<dbReference type="EMBL" id="JBHLVF010000006">
    <property type="protein sequence ID" value="MFC0390272.1"/>
    <property type="molecule type" value="Genomic_DNA"/>
</dbReference>
<name>A0ABV6J399_9BACL</name>
<comment type="caution">
    <text evidence="5">The sequence shown here is derived from an EMBL/GenBank/DDBJ whole genome shotgun (WGS) entry which is preliminary data.</text>
</comment>
<evidence type="ECO:0000259" key="4">
    <source>
        <dbReference type="PROSITE" id="PS01124"/>
    </source>
</evidence>
<dbReference type="RefSeq" id="WP_204819168.1">
    <property type="nucleotide sequence ID" value="NZ_JANHOF010000003.1"/>
</dbReference>
<evidence type="ECO:0000256" key="2">
    <source>
        <dbReference type="ARBA" id="ARBA00023125"/>
    </source>
</evidence>
<dbReference type="InterPro" id="IPR003313">
    <property type="entry name" value="AraC-bd"/>
</dbReference>
<keyword evidence="2" id="KW-0238">DNA-binding</keyword>
<dbReference type="SUPFAM" id="SSF51215">
    <property type="entry name" value="Regulatory protein AraC"/>
    <property type="match status" value="1"/>
</dbReference>
<feature type="domain" description="HTH araC/xylS-type" evidence="4">
    <location>
        <begin position="176"/>
        <end position="278"/>
    </location>
</feature>
<dbReference type="Proteomes" id="UP001589818">
    <property type="component" value="Unassembled WGS sequence"/>
</dbReference>
<dbReference type="Gene3D" id="1.10.10.60">
    <property type="entry name" value="Homeodomain-like"/>
    <property type="match status" value="2"/>
</dbReference>
<dbReference type="InterPro" id="IPR009057">
    <property type="entry name" value="Homeodomain-like_sf"/>
</dbReference>
<dbReference type="PROSITE" id="PS00041">
    <property type="entry name" value="HTH_ARAC_FAMILY_1"/>
    <property type="match status" value="1"/>
</dbReference>
<keyword evidence="6" id="KW-1185">Reference proteome</keyword>
<dbReference type="Pfam" id="PF12833">
    <property type="entry name" value="HTH_18"/>
    <property type="match status" value="1"/>
</dbReference>
<accession>A0ABV6J399</accession>
<dbReference type="SMART" id="SM00342">
    <property type="entry name" value="HTH_ARAC"/>
    <property type="match status" value="1"/>
</dbReference>
<evidence type="ECO:0000313" key="5">
    <source>
        <dbReference type="EMBL" id="MFC0390272.1"/>
    </source>
</evidence>
<evidence type="ECO:0000256" key="1">
    <source>
        <dbReference type="ARBA" id="ARBA00023015"/>
    </source>
</evidence>
<evidence type="ECO:0000313" key="6">
    <source>
        <dbReference type="Proteomes" id="UP001589818"/>
    </source>
</evidence>
<dbReference type="SUPFAM" id="SSF46689">
    <property type="entry name" value="Homeodomain-like"/>
    <property type="match status" value="2"/>
</dbReference>
<dbReference type="InterPro" id="IPR018062">
    <property type="entry name" value="HTH_AraC-typ_CS"/>
</dbReference>
<dbReference type="InterPro" id="IPR037923">
    <property type="entry name" value="HTH-like"/>
</dbReference>